<evidence type="ECO:0000256" key="10">
    <source>
        <dbReference type="ARBA" id="ARBA00023172"/>
    </source>
</evidence>
<dbReference type="GO" id="GO:0003677">
    <property type="term" value="F:DNA binding"/>
    <property type="evidence" value="ECO:0007669"/>
    <property type="project" value="UniProtKB-KW"/>
</dbReference>
<keyword evidence="4" id="KW-0479">Metal-binding</keyword>
<dbReference type="FunFam" id="3.30.420.10:FF:000002">
    <property type="entry name" value="Crossover junction endodeoxyribonuclease RuvC"/>
    <property type="match status" value="1"/>
</dbReference>
<protein>
    <submittedName>
        <fullName evidence="12">Crossover junction endodeoxyribonuclease RuvC</fullName>
        <ecNumber evidence="12">3.1.22.4</ecNumber>
    </submittedName>
</protein>
<name>A0A3B0ZU82_9ZZZZ</name>
<keyword evidence="6" id="KW-0227">DNA damage</keyword>
<dbReference type="NCBIfam" id="TIGR00228">
    <property type="entry name" value="ruvC"/>
    <property type="match status" value="1"/>
</dbReference>
<dbReference type="HAMAP" id="MF_00034">
    <property type="entry name" value="RuvC"/>
    <property type="match status" value="1"/>
</dbReference>
<evidence type="ECO:0000256" key="6">
    <source>
        <dbReference type="ARBA" id="ARBA00022763"/>
    </source>
</evidence>
<dbReference type="AlphaFoldDB" id="A0A3B0ZU82"/>
<dbReference type="EMBL" id="UOFT01000012">
    <property type="protein sequence ID" value="VAW91633.1"/>
    <property type="molecule type" value="Genomic_DNA"/>
</dbReference>
<dbReference type="InterPro" id="IPR020563">
    <property type="entry name" value="X-over_junc_endoDNase_Mg_BS"/>
</dbReference>
<dbReference type="Pfam" id="PF02075">
    <property type="entry name" value="RuvC"/>
    <property type="match status" value="1"/>
</dbReference>
<dbReference type="GO" id="GO:0008821">
    <property type="term" value="F:crossover junction DNA endonuclease activity"/>
    <property type="evidence" value="ECO:0007669"/>
    <property type="project" value="InterPro"/>
</dbReference>
<keyword evidence="11" id="KW-0234">DNA repair</keyword>
<sequence>MGIDPGSCITGYGIIDVTKNKSCWVNSGCIRTPDAALPIRLKSIFRGLSELIAEYQPTEMAIEKVFMHRNPDSALKLGQARGTAICVVANQDIPVHEYTPREIKQAIVGKGNASKVQMQHMVRVLLGLNKFPQEDAADALAIALCCAHLRASLQNFEQAVGKQTLVSNKNKIDLKAMNVFKRSARKRRSRI</sequence>
<accession>A0A3B0ZU82</accession>
<evidence type="ECO:0000256" key="8">
    <source>
        <dbReference type="ARBA" id="ARBA00022842"/>
    </source>
</evidence>
<dbReference type="NCBIfam" id="NF000711">
    <property type="entry name" value="PRK00039.2-1"/>
    <property type="match status" value="1"/>
</dbReference>
<dbReference type="PRINTS" id="PR00696">
    <property type="entry name" value="RSOLVASERUVC"/>
</dbReference>
<dbReference type="GO" id="GO:0006310">
    <property type="term" value="P:DNA recombination"/>
    <property type="evidence" value="ECO:0007669"/>
    <property type="project" value="UniProtKB-KW"/>
</dbReference>
<dbReference type="InterPro" id="IPR002176">
    <property type="entry name" value="X-over_junc_endoDNase_RuvC"/>
</dbReference>
<evidence type="ECO:0000256" key="11">
    <source>
        <dbReference type="ARBA" id="ARBA00023204"/>
    </source>
</evidence>
<dbReference type="SUPFAM" id="SSF53098">
    <property type="entry name" value="Ribonuclease H-like"/>
    <property type="match status" value="1"/>
</dbReference>
<dbReference type="Gene3D" id="3.30.420.10">
    <property type="entry name" value="Ribonuclease H-like superfamily/Ribonuclease H"/>
    <property type="match status" value="1"/>
</dbReference>
<organism evidence="12">
    <name type="scientific">hydrothermal vent metagenome</name>
    <dbReference type="NCBI Taxonomy" id="652676"/>
    <lineage>
        <taxon>unclassified sequences</taxon>
        <taxon>metagenomes</taxon>
        <taxon>ecological metagenomes</taxon>
    </lineage>
</organism>
<dbReference type="GO" id="GO:0046872">
    <property type="term" value="F:metal ion binding"/>
    <property type="evidence" value="ECO:0007669"/>
    <property type="project" value="UniProtKB-KW"/>
</dbReference>
<reference evidence="12" key="1">
    <citation type="submission" date="2018-06" db="EMBL/GenBank/DDBJ databases">
        <authorList>
            <person name="Zhirakovskaya E."/>
        </authorList>
    </citation>
    <scope>NUCLEOTIDE SEQUENCE</scope>
</reference>
<dbReference type="PANTHER" id="PTHR30194">
    <property type="entry name" value="CROSSOVER JUNCTION ENDODEOXYRIBONUCLEASE RUVC"/>
    <property type="match status" value="1"/>
</dbReference>
<dbReference type="CDD" id="cd16962">
    <property type="entry name" value="RuvC"/>
    <property type="match status" value="1"/>
</dbReference>
<evidence type="ECO:0000256" key="1">
    <source>
        <dbReference type="ARBA" id="ARBA00009518"/>
    </source>
</evidence>
<keyword evidence="3" id="KW-0540">Nuclease</keyword>
<comment type="similarity">
    <text evidence="1">Belongs to the RuvC family.</text>
</comment>
<dbReference type="InterPro" id="IPR012337">
    <property type="entry name" value="RNaseH-like_sf"/>
</dbReference>
<evidence type="ECO:0000256" key="4">
    <source>
        <dbReference type="ARBA" id="ARBA00022723"/>
    </source>
</evidence>
<evidence type="ECO:0000256" key="7">
    <source>
        <dbReference type="ARBA" id="ARBA00022801"/>
    </source>
</evidence>
<evidence type="ECO:0000256" key="3">
    <source>
        <dbReference type="ARBA" id="ARBA00022722"/>
    </source>
</evidence>
<keyword evidence="8" id="KW-0460">Magnesium</keyword>
<dbReference type="EC" id="3.1.22.4" evidence="12"/>
<keyword evidence="2" id="KW-0963">Cytoplasm</keyword>
<evidence type="ECO:0000256" key="2">
    <source>
        <dbReference type="ARBA" id="ARBA00022490"/>
    </source>
</evidence>
<keyword evidence="5" id="KW-0255">Endonuclease</keyword>
<dbReference type="GO" id="GO:0006281">
    <property type="term" value="P:DNA repair"/>
    <property type="evidence" value="ECO:0007669"/>
    <property type="project" value="UniProtKB-KW"/>
</dbReference>
<evidence type="ECO:0000313" key="12">
    <source>
        <dbReference type="EMBL" id="VAW91633.1"/>
    </source>
</evidence>
<keyword evidence="10" id="KW-0233">DNA recombination</keyword>
<proteinExistence type="inferred from homology"/>
<dbReference type="PROSITE" id="PS01321">
    <property type="entry name" value="RUVC"/>
    <property type="match status" value="1"/>
</dbReference>
<dbReference type="PANTHER" id="PTHR30194:SF3">
    <property type="entry name" value="CROSSOVER JUNCTION ENDODEOXYRIBONUCLEASE RUVC"/>
    <property type="match status" value="1"/>
</dbReference>
<evidence type="ECO:0000256" key="9">
    <source>
        <dbReference type="ARBA" id="ARBA00023125"/>
    </source>
</evidence>
<keyword evidence="9" id="KW-0238">DNA-binding</keyword>
<keyword evidence="7 12" id="KW-0378">Hydrolase</keyword>
<gene>
    <name evidence="12" type="ORF">MNBD_GAMMA23-1595</name>
</gene>
<evidence type="ECO:0000256" key="5">
    <source>
        <dbReference type="ARBA" id="ARBA00022759"/>
    </source>
</evidence>
<dbReference type="InterPro" id="IPR036397">
    <property type="entry name" value="RNaseH_sf"/>
</dbReference>